<dbReference type="GeneID" id="103717270"/>
<dbReference type="CDD" id="cd06257">
    <property type="entry name" value="DnaJ"/>
    <property type="match status" value="1"/>
</dbReference>
<dbReference type="InterPro" id="IPR001623">
    <property type="entry name" value="DnaJ_domain"/>
</dbReference>
<organism evidence="2 3">
    <name type="scientific">Phoenix dactylifera</name>
    <name type="common">Date palm</name>
    <dbReference type="NCBI Taxonomy" id="42345"/>
    <lineage>
        <taxon>Eukaryota</taxon>
        <taxon>Viridiplantae</taxon>
        <taxon>Streptophyta</taxon>
        <taxon>Embryophyta</taxon>
        <taxon>Tracheophyta</taxon>
        <taxon>Spermatophyta</taxon>
        <taxon>Magnoliopsida</taxon>
        <taxon>Liliopsida</taxon>
        <taxon>Arecaceae</taxon>
        <taxon>Coryphoideae</taxon>
        <taxon>Phoeniceae</taxon>
        <taxon>Phoenix</taxon>
    </lineage>
</organism>
<feature type="compositionally biased region" description="Basic and acidic residues" evidence="1">
    <location>
        <begin position="1"/>
        <end position="19"/>
    </location>
</feature>
<dbReference type="Gene3D" id="1.10.287.110">
    <property type="entry name" value="DnaJ domain"/>
    <property type="match status" value="1"/>
</dbReference>
<feature type="region of interest" description="Disordered" evidence="1">
    <location>
        <begin position="503"/>
        <end position="545"/>
    </location>
</feature>
<reference evidence="3" key="1">
    <citation type="submission" date="2025-08" db="UniProtKB">
        <authorList>
            <consortium name="RefSeq"/>
        </authorList>
    </citation>
    <scope>IDENTIFICATION</scope>
    <source>
        <tissue evidence="3">Young leaves</tissue>
    </source>
</reference>
<feature type="region of interest" description="Disordered" evidence="1">
    <location>
        <begin position="114"/>
        <end position="144"/>
    </location>
</feature>
<dbReference type="GO" id="GO:0072318">
    <property type="term" value="P:clathrin coat disassembly"/>
    <property type="evidence" value="ECO:0007669"/>
    <property type="project" value="TreeGrafter"/>
</dbReference>
<dbReference type="OrthoDB" id="1717591at2759"/>
<gene>
    <name evidence="3" type="primary">LOC103717270</name>
</gene>
<dbReference type="FunFam" id="1.10.287.110:FF:000043">
    <property type="entry name" value="J-domain protein required for chloroplast accumulation response 1"/>
    <property type="match status" value="1"/>
</dbReference>
<dbReference type="AlphaFoldDB" id="A0A8B8ZD21"/>
<protein>
    <submittedName>
        <fullName evidence="3">J domain-containing protein required for chloroplast accumulation response 1 isoform X1</fullName>
    </submittedName>
</protein>
<dbReference type="PANTHER" id="PTHR23172">
    <property type="entry name" value="AUXILIN/CYCLIN G-ASSOCIATED KINASE-RELATED"/>
    <property type="match status" value="1"/>
</dbReference>
<keyword evidence="2" id="KW-1185">Reference proteome</keyword>
<sequence length="741" mass="82625">MEKIPDRDRALLGYAHRDPFGNLPNSAAHRNSDADFHDVFGGPPRHSSFYESRRSRGDSLESPSSLRGRGSGEDGGRSRRPWSGGEEKPVFGEMSSPARRRYLGDDFFDDIFPGSESSGSTLRKHDRDSYPSSPGSRVLSRNRPVLASREPYVGSSSLPAQLSHSVKLAKVIDHPSLGSPTNGSLYKNEYEAPDVFSSPSSPNSSVSSFTTREIRAQIDARNDGHAFYRHSPLSRQFSYSANRSLKNTDSTWLSTESQYQKDSLSLESHISSSQFHFSICRWTGKGVKLVLPCNSEERNKKVSKARKLPEVVIHEVDLASDDDNISIVTGASESQSESHTSKLLDDFHMGRKFCAGSAIVDNHLPAKFELKNLHSDSIEESGTCKNINKEVPVTKLDTRKSGIRNLCQLFNDEFGKQASVFLNIGHEDVIIREGETRGLSRGQRNVNENVGFKERDGRENSVGYIEVTSTSIQDAPICVEDKMPGGRIKGKVKEFIKIFSHEGSPKRESTFKTQERRSKGKHGSKSIVEDQHSIPTAKADKKVKSSHENNGAFLATSVAINEILNGVEKLDSNMSSDIHMNNDLSSERINIPGPCSESTHKSTDASIFNVEDYHNEDIEECLVEELSQEQNDHLQSNLPQDQFKISDAQIWEWSKGKEGNIRSLLSTLQYVLWPECGWKPIPLVDIIEGTAVKRAYQKALLCLHPDKLQQRAVAIHQKYIAEKVFDILQEAWTQFSSVSGL</sequence>
<evidence type="ECO:0000313" key="3">
    <source>
        <dbReference type="RefSeq" id="XP_038972006.1"/>
    </source>
</evidence>
<feature type="region of interest" description="Disordered" evidence="1">
    <location>
        <begin position="1"/>
        <end position="96"/>
    </location>
</feature>
<proteinExistence type="predicted"/>
<dbReference type="Proteomes" id="UP000228380">
    <property type="component" value="Unplaced"/>
</dbReference>
<feature type="compositionally biased region" description="Basic and acidic residues" evidence="1">
    <location>
        <begin position="527"/>
        <end position="545"/>
    </location>
</feature>
<dbReference type="GO" id="GO:0005783">
    <property type="term" value="C:endoplasmic reticulum"/>
    <property type="evidence" value="ECO:0007669"/>
    <property type="project" value="UniProtKB-ARBA"/>
</dbReference>
<name>A0A8B8ZD21_PHODC</name>
<accession>A0A8B8ZD21</accession>
<evidence type="ECO:0000313" key="2">
    <source>
        <dbReference type="Proteomes" id="UP000228380"/>
    </source>
</evidence>
<dbReference type="PANTHER" id="PTHR23172:SF64">
    <property type="entry name" value="J DOMAIN-CONTAINING PROTEIN REQUIRED FOR CHLOROPLAST ACCUMULATION RESPONSE 1"/>
    <property type="match status" value="1"/>
</dbReference>
<dbReference type="KEGG" id="pda:103717270"/>
<dbReference type="GO" id="GO:0031982">
    <property type="term" value="C:vesicle"/>
    <property type="evidence" value="ECO:0007669"/>
    <property type="project" value="TreeGrafter"/>
</dbReference>
<dbReference type="RefSeq" id="XP_038972006.1">
    <property type="nucleotide sequence ID" value="XM_039116078.1"/>
</dbReference>
<dbReference type="GO" id="GO:0030276">
    <property type="term" value="F:clathrin binding"/>
    <property type="evidence" value="ECO:0007669"/>
    <property type="project" value="TreeGrafter"/>
</dbReference>
<dbReference type="GO" id="GO:0072583">
    <property type="term" value="P:clathrin-dependent endocytosis"/>
    <property type="evidence" value="ECO:0007669"/>
    <property type="project" value="TreeGrafter"/>
</dbReference>
<evidence type="ECO:0000256" key="1">
    <source>
        <dbReference type="SAM" id="MobiDB-lite"/>
    </source>
</evidence>
<feature type="compositionally biased region" description="Basic and acidic residues" evidence="1">
    <location>
        <begin position="503"/>
        <end position="517"/>
    </location>
</feature>
<dbReference type="SUPFAM" id="SSF46565">
    <property type="entry name" value="Chaperone J-domain"/>
    <property type="match status" value="1"/>
</dbReference>
<dbReference type="InterPro" id="IPR036869">
    <property type="entry name" value="J_dom_sf"/>
</dbReference>